<keyword evidence="3 7" id="KW-0812">Transmembrane</keyword>
<evidence type="ECO:0000256" key="2">
    <source>
        <dbReference type="ARBA" id="ARBA00006434"/>
    </source>
</evidence>
<dbReference type="GeneID" id="586385"/>
<evidence type="ECO:0000256" key="6">
    <source>
        <dbReference type="RuleBase" id="RU362091"/>
    </source>
</evidence>
<dbReference type="PROSITE" id="PS50283">
    <property type="entry name" value="NA_SOLUT_SYMP_3"/>
    <property type="match status" value="1"/>
</dbReference>
<evidence type="ECO:0000256" key="4">
    <source>
        <dbReference type="ARBA" id="ARBA00022989"/>
    </source>
</evidence>
<dbReference type="InterPro" id="IPR038377">
    <property type="entry name" value="Na/Glc_symporter_sf"/>
</dbReference>
<keyword evidence="5 7" id="KW-0472">Membrane</keyword>
<evidence type="ECO:0000256" key="1">
    <source>
        <dbReference type="ARBA" id="ARBA00004141"/>
    </source>
</evidence>
<feature type="transmembrane region" description="Helical" evidence="7">
    <location>
        <begin position="158"/>
        <end position="179"/>
    </location>
</feature>
<feature type="transmembrane region" description="Helical" evidence="7">
    <location>
        <begin position="512"/>
        <end position="534"/>
    </location>
</feature>
<feature type="transmembrane region" description="Helical" evidence="7">
    <location>
        <begin position="84"/>
        <end position="107"/>
    </location>
</feature>
<dbReference type="OrthoDB" id="439003at2759"/>
<comment type="subcellular location">
    <subcellularLocation>
        <location evidence="1">Membrane</location>
        <topology evidence="1">Multi-pass membrane protein</topology>
    </subcellularLocation>
</comment>
<sequence length="656" mass="71624">MAEDPSTSLEAVDIVIIVLHFVIVFSVGLFVSWRSGNKNTTSGYFLAGRDMSWWLVGLSLYVSNIGSSSFIGLASSAAASGYAVIAYEFHGIFCLLLLGFVFVPVYFSSGITTVPEYLKKRFGGERLQVGISVINLFLLVLASLSAEMYAGSIIIREALGWNIYLSTIVLLALTAIYTVAGGLKAVIVTDALQTVVMVTGAFILMGIAINEIGGLDNLRLDYMTAIPNTTAKYGNTSCGIPTSDAFHIFRDASASNPNDLPWPGVLMGIFLLSAWYFCTNQVIVQRTLASTNLSHAKAGCILAGFCKILPFFLMIIPGMISRALWPDEVGCVDPDVCEEICGNPNGCSNIAYPRLLVYLMPAGLKGLMLAAMLAALMSSLTSIFNSASSMFVIDIWLKIRPSSTELELVIAGKFCTLILVVVSVLWLPVIEAFGSGELFVYIQSISSYFSPTMFALYTSAILSERINEPGAFYGLICGFIIGLSRAICDVIFGVPGCGQVDDRPAIVKNFHYLHFACFLYAAALFFTIAISLITQPIESSKLIRLTWWTKGNQLPRKPMSEEEEKKDIENEAIKAEKMKELAQKAAARTSFLGKSWNFLCNIDTTIDEKPPLSEKEKMELDKKLTSIEENPLVKKIVAWNGVLLFGVGVFLFAFYG</sequence>
<reference evidence="9" key="1">
    <citation type="submission" date="2015-02" db="EMBL/GenBank/DDBJ databases">
        <title>Genome sequencing for Strongylocentrotus purpuratus.</title>
        <authorList>
            <person name="Murali S."/>
            <person name="Liu Y."/>
            <person name="Vee V."/>
            <person name="English A."/>
            <person name="Wang M."/>
            <person name="Skinner E."/>
            <person name="Han Y."/>
            <person name="Muzny D.M."/>
            <person name="Worley K.C."/>
            <person name="Gibbs R.A."/>
        </authorList>
    </citation>
    <scope>NUCLEOTIDE SEQUENCE</scope>
</reference>
<dbReference type="RefSeq" id="XP_791262.2">
    <property type="nucleotide sequence ID" value="XM_786169.4"/>
</dbReference>
<comment type="similarity">
    <text evidence="2 6">Belongs to the sodium:solute symporter (SSF) (TC 2.A.21) family.</text>
</comment>
<dbReference type="GO" id="GO:0005886">
    <property type="term" value="C:plasma membrane"/>
    <property type="evidence" value="ECO:0000318"/>
    <property type="project" value="GO_Central"/>
</dbReference>
<dbReference type="Pfam" id="PF00474">
    <property type="entry name" value="SSF"/>
    <property type="match status" value="1"/>
</dbReference>
<feature type="transmembrane region" description="Helical" evidence="7">
    <location>
        <begin position="260"/>
        <end position="278"/>
    </location>
</feature>
<feature type="transmembrane region" description="Helical" evidence="7">
    <location>
        <begin position="53"/>
        <end position="78"/>
    </location>
</feature>
<dbReference type="GO" id="GO:0005412">
    <property type="term" value="F:D-glucose:sodium symporter activity"/>
    <property type="evidence" value="ECO:0000318"/>
    <property type="project" value="GO_Central"/>
</dbReference>
<dbReference type="KEGG" id="spu:586385"/>
<dbReference type="FunFam" id="1.20.1730.10:FF:000027">
    <property type="entry name" value="Uncharacterized protein"/>
    <property type="match status" value="1"/>
</dbReference>
<reference evidence="8" key="2">
    <citation type="submission" date="2021-01" db="UniProtKB">
        <authorList>
            <consortium name="EnsemblMetazoa"/>
        </authorList>
    </citation>
    <scope>IDENTIFICATION</scope>
</reference>
<protein>
    <submittedName>
        <fullName evidence="8">Uncharacterized protein</fullName>
    </submittedName>
</protein>
<accession>A0A7M7TH33</accession>
<dbReference type="InterPro" id="IPR018212">
    <property type="entry name" value="Na/solute_symporter_CS"/>
</dbReference>
<dbReference type="PANTHER" id="PTHR11819:SF196">
    <property type="entry name" value="SODIUM_GLUCOSE COTRANSPORTER 4"/>
    <property type="match status" value="1"/>
</dbReference>
<feature type="transmembrane region" description="Helical" evidence="7">
    <location>
        <begin position="636"/>
        <end position="655"/>
    </location>
</feature>
<evidence type="ECO:0000256" key="5">
    <source>
        <dbReference type="ARBA" id="ARBA00023136"/>
    </source>
</evidence>
<dbReference type="InterPro" id="IPR001734">
    <property type="entry name" value="Na/solute_symporter"/>
</dbReference>
<organism evidence="8 9">
    <name type="scientific">Strongylocentrotus purpuratus</name>
    <name type="common">Purple sea urchin</name>
    <dbReference type="NCBI Taxonomy" id="7668"/>
    <lineage>
        <taxon>Eukaryota</taxon>
        <taxon>Metazoa</taxon>
        <taxon>Echinodermata</taxon>
        <taxon>Eleutherozoa</taxon>
        <taxon>Echinozoa</taxon>
        <taxon>Echinoidea</taxon>
        <taxon>Euechinoidea</taxon>
        <taxon>Echinacea</taxon>
        <taxon>Camarodonta</taxon>
        <taxon>Echinidea</taxon>
        <taxon>Strongylocentrotidae</taxon>
        <taxon>Strongylocentrotus</taxon>
    </lineage>
</organism>
<name>A0A7M7TH33_STRPU</name>
<feature type="transmembrane region" description="Helical" evidence="7">
    <location>
        <begin position="470"/>
        <end position="492"/>
    </location>
</feature>
<feature type="transmembrane region" description="Helical" evidence="7">
    <location>
        <begin position="438"/>
        <end position="458"/>
    </location>
</feature>
<evidence type="ECO:0000313" key="8">
    <source>
        <dbReference type="EnsemblMetazoa" id="XP_791262"/>
    </source>
</evidence>
<dbReference type="OMA" id="KKIVAWN"/>
<dbReference type="PROSITE" id="PS00456">
    <property type="entry name" value="NA_SOLUT_SYMP_1"/>
    <property type="match status" value="1"/>
</dbReference>
<keyword evidence="9" id="KW-1185">Reference proteome</keyword>
<proteinExistence type="inferred from homology"/>
<feature type="transmembrane region" description="Helical" evidence="7">
    <location>
        <begin position="14"/>
        <end position="33"/>
    </location>
</feature>
<dbReference type="NCBIfam" id="TIGR00813">
    <property type="entry name" value="sss"/>
    <property type="match status" value="1"/>
</dbReference>
<dbReference type="AlphaFoldDB" id="A0A7M7TH33"/>
<feature type="transmembrane region" description="Helical" evidence="7">
    <location>
        <begin position="367"/>
        <end position="396"/>
    </location>
</feature>
<evidence type="ECO:0000313" key="9">
    <source>
        <dbReference type="Proteomes" id="UP000007110"/>
    </source>
</evidence>
<evidence type="ECO:0000256" key="3">
    <source>
        <dbReference type="ARBA" id="ARBA00022692"/>
    </source>
</evidence>
<dbReference type="Gene3D" id="1.20.1730.10">
    <property type="entry name" value="Sodium/glucose cotransporter"/>
    <property type="match status" value="1"/>
</dbReference>
<feature type="transmembrane region" description="Helical" evidence="7">
    <location>
        <begin position="408"/>
        <end position="426"/>
    </location>
</feature>
<feature type="transmembrane region" description="Helical" evidence="7">
    <location>
        <begin position="127"/>
        <end position="146"/>
    </location>
</feature>
<dbReference type="InParanoid" id="A0A7M7TH33"/>
<keyword evidence="4 7" id="KW-1133">Transmembrane helix</keyword>
<feature type="transmembrane region" description="Helical" evidence="7">
    <location>
        <begin position="299"/>
        <end position="320"/>
    </location>
</feature>
<evidence type="ECO:0000256" key="7">
    <source>
        <dbReference type="SAM" id="Phobius"/>
    </source>
</evidence>
<dbReference type="EnsemblMetazoa" id="XM_786169">
    <property type="protein sequence ID" value="XP_791262"/>
    <property type="gene ID" value="LOC586385"/>
</dbReference>
<dbReference type="PANTHER" id="PTHR11819">
    <property type="entry name" value="SOLUTE CARRIER FAMILY 5"/>
    <property type="match status" value="1"/>
</dbReference>
<feature type="transmembrane region" description="Helical" evidence="7">
    <location>
        <begin position="191"/>
        <end position="209"/>
    </location>
</feature>
<dbReference type="Proteomes" id="UP000007110">
    <property type="component" value="Unassembled WGS sequence"/>
</dbReference>